<evidence type="ECO:0000313" key="11">
    <source>
        <dbReference type="EMBL" id="ESO84210.1"/>
    </source>
</evidence>
<dbReference type="Proteomes" id="UP000030746">
    <property type="component" value="Unassembled WGS sequence"/>
</dbReference>
<evidence type="ECO:0000256" key="2">
    <source>
        <dbReference type="ARBA" id="ARBA00022448"/>
    </source>
</evidence>
<feature type="region of interest" description="Disordered" evidence="9">
    <location>
        <begin position="372"/>
        <end position="422"/>
    </location>
</feature>
<dbReference type="HOGENOM" id="CLU_015992_0_0_1"/>
<keyword evidence="4" id="KW-0256">Endoplasmic reticulum</keyword>
<evidence type="ECO:0000256" key="8">
    <source>
        <dbReference type="ARBA" id="ARBA00023136"/>
    </source>
</evidence>
<keyword evidence="12" id="KW-1185">Reference proteome</keyword>
<reference evidence="11 12" key="1">
    <citation type="journal article" date="2013" name="Nature">
        <title>Insights into bilaterian evolution from three spiralian genomes.</title>
        <authorList>
            <person name="Simakov O."/>
            <person name="Marletaz F."/>
            <person name="Cho S.J."/>
            <person name="Edsinger-Gonzales E."/>
            <person name="Havlak P."/>
            <person name="Hellsten U."/>
            <person name="Kuo D.H."/>
            <person name="Larsson T."/>
            <person name="Lv J."/>
            <person name="Arendt D."/>
            <person name="Savage R."/>
            <person name="Osoegawa K."/>
            <person name="de Jong P."/>
            <person name="Grimwood J."/>
            <person name="Chapman J.A."/>
            <person name="Shapiro H."/>
            <person name="Aerts A."/>
            <person name="Otillar R.P."/>
            <person name="Terry A.Y."/>
            <person name="Boore J.L."/>
            <person name="Grigoriev I.V."/>
            <person name="Lindberg D.R."/>
            <person name="Seaver E.C."/>
            <person name="Weisblat D.A."/>
            <person name="Putnam N.H."/>
            <person name="Rokhsar D.S."/>
        </authorList>
    </citation>
    <scope>NUCLEOTIDE SEQUENCE [LARGE SCALE GENOMIC DNA]</scope>
</reference>
<keyword evidence="3" id="KW-0812">Transmembrane</keyword>
<dbReference type="PANTHER" id="PTHR13466:SF0">
    <property type="entry name" value="SMP-LTD DOMAIN-CONTAINING PROTEIN"/>
    <property type="match status" value="1"/>
</dbReference>
<feature type="compositionally biased region" description="Low complexity" evidence="9">
    <location>
        <begin position="204"/>
        <end position="217"/>
    </location>
</feature>
<dbReference type="PROSITE" id="PS51847">
    <property type="entry name" value="SMP"/>
    <property type="match status" value="1"/>
</dbReference>
<feature type="domain" description="SMP-LTD" evidence="10">
    <location>
        <begin position="264"/>
        <end position="542"/>
    </location>
</feature>
<dbReference type="STRING" id="225164.V3ZNZ2"/>
<dbReference type="GO" id="GO:0008289">
    <property type="term" value="F:lipid binding"/>
    <property type="evidence" value="ECO:0007669"/>
    <property type="project" value="UniProtKB-KW"/>
</dbReference>
<dbReference type="KEGG" id="lgi:LOTGIDRAFT_211163"/>
<evidence type="ECO:0000256" key="4">
    <source>
        <dbReference type="ARBA" id="ARBA00022824"/>
    </source>
</evidence>
<dbReference type="GO" id="GO:0005789">
    <property type="term" value="C:endoplasmic reticulum membrane"/>
    <property type="evidence" value="ECO:0007669"/>
    <property type="project" value="UniProtKB-SubCell"/>
</dbReference>
<comment type="subcellular location">
    <subcellularLocation>
        <location evidence="1">Endoplasmic reticulum membrane</location>
    </subcellularLocation>
</comment>
<dbReference type="InterPro" id="IPR031468">
    <property type="entry name" value="SMP_LBD"/>
</dbReference>
<dbReference type="AlphaFoldDB" id="V3ZNZ2"/>
<evidence type="ECO:0000259" key="10">
    <source>
        <dbReference type="PROSITE" id="PS51847"/>
    </source>
</evidence>
<feature type="region of interest" description="Disordered" evidence="9">
    <location>
        <begin position="172"/>
        <end position="217"/>
    </location>
</feature>
<evidence type="ECO:0000256" key="3">
    <source>
        <dbReference type="ARBA" id="ARBA00022692"/>
    </source>
</evidence>
<protein>
    <recommendedName>
        <fullName evidence="10">SMP-LTD domain-containing protein</fullName>
    </recommendedName>
</protein>
<sequence length="565" mass="64681">MNEILEYNPDDYHLNQTHSVYVVLEGTHLRLQRPKTNMPRRALWDEILPPPKFIHQRHLELKSSRIFLMPPGLVKKRVWSKKYPICIALDQEKLPVVKTKSNDSKKSTDDDSDFEIITEDKCSSNILYLFARTGWEKEVWFKRLQAASHGKPLQNHILDIYKALSITSRMSRNPSTSSLKHKRQSSNDSISSISSQPDQPPSPSQTTTSNTTSDDNPVNLQAFAEYMGRLMPSEKELKESATSKSSHFKHDSSDIRQVTGSLVCDPQLIWLNSLVGRCFWDLLQDEWWSEKIREKLQKKLSKIHVPYFIEELKVTHTEMGYEVPSIRRAGKPYIDEQGLWIDLDIVYNGGFYMTMETKINLMKLQKKSDEKLHKDDSGTYHSPVTDSNEEDSAESSTDEDEESQDTANDGFSKQFSFHRSSGGAGKKVLKYIDKIANSKYFQQAYEYKYIKKAMEGVSNTPLELTVELNNLTGRLALNIPPPPTDRLWYGFRGNPILSLSAKPKVGERQVNISHITEWIEKKLSTEFQRVFVMPNMDDLVIPILLPGIPSDVIPDIPHSQSSTAV</sequence>
<evidence type="ECO:0000313" key="12">
    <source>
        <dbReference type="Proteomes" id="UP000030746"/>
    </source>
</evidence>
<evidence type="ECO:0000256" key="1">
    <source>
        <dbReference type="ARBA" id="ARBA00004586"/>
    </source>
</evidence>
<feature type="compositionally biased region" description="Low complexity" evidence="9">
    <location>
        <begin position="186"/>
        <end position="197"/>
    </location>
</feature>
<dbReference type="RefSeq" id="XP_009065331.1">
    <property type="nucleotide sequence ID" value="XM_009067083.1"/>
</dbReference>
<accession>V3ZNZ2</accession>
<keyword evidence="5" id="KW-1133">Transmembrane helix</keyword>
<gene>
    <name evidence="11" type="ORF">LOTGIDRAFT_211163</name>
</gene>
<dbReference type="CTD" id="20246275"/>
<evidence type="ECO:0000256" key="7">
    <source>
        <dbReference type="ARBA" id="ARBA00023121"/>
    </source>
</evidence>
<dbReference type="CDD" id="cd21675">
    <property type="entry name" value="SMP_TEX2"/>
    <property type="match status" value="1"/>
</dbReference>
<dbReference type="GeneID" id="20246275"/>
<keyword evidence="2" id="KW-0813">Transport</keyword>
<evidence type="ECO:0000256" key="9">
    <source>
        <dbReference type="SAM" id="MobiDB-lite"/>
    </source>
</evidence>
<dbReference type="OrthoDB" id="26740at2759"/>
<evidence type="ECO:0000256" key="6">
    <source>
        <dbReference type="ARBA" id="ARBA00023055"/>
    </source>
</evidence>
<evidence type="ECO:0000256" key="5">
    <source>
        <dbReference type="ARBA" id="ARBA00022989"/>
    </source>
</evidence>
<organism evidence="11 12">
    <name type="scientific">Lottia gigantea</name>
    <name type="common">Giant owl limpet</name>
    <dbReference type="NCBI Taxonomy" id="225164"/>
    <lineage>
        <taxon>Eukaryota</taxon>
        <taxon>Metazoa</taxon>
        <taxon>Spiralia</taxon>
        <taxon>Lophotrochozoa</taxon>
        <taxon>Mollusca</taxon>
        <taxon>Gastropoda</taxon>
        <taxon>Patellogastropoda</taxon>
        <taxon>Lottioidea</taxon>
        <taxon>Lottiidae</taxon>
        <taxon>Lottia</taxon>
    </lineage>
</organism>
<feature type="compositionally biased region" description="Acidic residues" evidence="9">
    <location>
        <begin position="387"/>
        <end position="404"/>
    </location>
</feature>
<proteinExistence type="predicted"/>
<dbReference type="OMA" id="HLTHSCS"/>
<dbReference type="PANTHER" id="PTHR13466">
    <property type="entry name" value="TEX2 PROTEIN-RELATED"/>
    <property type="match status" value="1"/>
</dbReference>
<dbReference type="GO" id="GO:0006869">
    <property type="term" value="P:lipid transport"/>
    <property type="evidence" value="ECO:0007669"/>
    <property type="project" value="UniProtKB-KW"/>
</dbReference>
<feature type="compositionally biased region" description="Polar residues" evidence="9">
    <location>
        <begin position="407"/>
        <end position="419"/>
    </location>
</feature>
<name>V3ZNZ2_LOTGI</name>
<dbReference type="EMBL" id="KB203566">
    <property type="protein sequence ID" value="ESO84210.1"/>
    <property type="molecule type" value="Genomic_DNA"/>
</dbReference>
<keyword evidence="6" id="KW-0445">Lipid transport</keyword>
<keyword evidence="7" id="KW-0446">Lipid-binding</keyword>
<keyword evidence="8" id="KW-0472">Membrane</keyword>